<keyword evidence="2" id="KW-0614">Plasmid</keyword>
<sequence>MTRYCLNIDHPRGGPKARFLLRFGFEAGEPRVLQDSLADHLLLAPDAWTISTAQGDTKIVCEGPITSPDGRHPMIRSVWMLEDGFAAFVTLIPLSRGKPSPIA</sequence>
<accession>A0A679JUR4</accession>
<protein>
    <recommendedName>
        <fullName evidence="1">DUF6883 domain-containing protein</fullName>
    </recommendedName>
</protein>
<dbReference type="AlphaFoldDB" id="A0A679JUR4"/>
<name>A0A679JUR4_9HYPH</name>
<dbReference type="RefSeq" id="WP_422395336.1">
    <property type="nucleotide sequence ID" value="NZ_LR743510.1"/>
</dbReference>
<dbReference type="EMBL" id="LR743510">
    <property type="protein sequence ID" value="CAA2138667.1"/>
    <property type="molecule type" value="Genomic_DNA"/>
</dbReference>
<dbReference type="Pfam" id="PF21814">
    <property type="entry name" value="DUF6883"/>
    <property type="match status" value="1"/>
</dbReference>
<dbReference type="InterPro" id="IPR049250">
    <property type="entry name" value="DUF6883"/>
</dbReference>
<proteinExistence type="predicted"/>
<organism evidence="2">
    <name type="scientific">Methylobacterium bullatum</name>
    <dbReference type="NCBI Taxonomy" id="570505"/>
    <lineage>
        <taxon>Bacteria</taxon>
        <taxon>Pseudomonadati</taxon>
        <taxon>Pseudomonadota</taxon>
        <taxon>Alphaproteobacteria</taxon>
        <taxon>Hyphomicrobiales</taxon>
        <taxon>Methylobacteriaceae</taxon>
        <taxon>Methylobacterium</taxon>
    </lineage>
</organism>
<gene>
    <name evidence="2" type="ORF">MBLL_01258</name>
</gene>
<geneLocation type="plasmid" evidence="2">
    <name>1</name>
</geneLocation>
<evidence type="ECO:0000259" key="1">
    <source>
        <dbReference type="Pfam" id="PF21814"/>
    </source>
</evidence>
<feature type="domain" description="DUF6883" evidence="1">
    <location>
        <begin position="1"/>
        <end position="93"/>
    </location>
</feature>
<evidence type="ECO:0000313" key="2">
    <source>
        <dbReference type="EMBL" id="CAA2138667.1"/>
    </source>
</evidence>
<reference evidence="2" key="1">
    <citation type="submission" date="2019-12" db="EMBL/GenBank/DDBJ databases">
        <authorList>
            <person name="Cremers G."/>
        </authorList>
    </citation>
    <scope>NUCLEOTIDE SEQUENCE</scope>
    <source>
        <strain evidence="2">Mbul2</strain>
        <plasmid evidence="2">1</plasmid>
    </source>
</reference>